<dbReference type="GO" id="GO:0005840">
    <property type="term" value="C:ribosome"/>
    <property type="evidence" value="ECO:0007669"/>
    <property type="project" value="UniProtKB-KW"/>
</dbReference>
<name>A0A1H0AIE7_9BACT</name>
<accession>A0A1H0AIE7</accession>
<sequence length="284" mass="32388">MEDKKLYGVEIKIPSSLQEIVEGYLYLLAPWGWESCSIDRDNIQIKVVFNTFKEANDTISILKNKIPNIQVSTYLLKSQNWLESWKQFFTPINVNNMFVILPSWEQKKIDPALIPIYIYPEMAFGTGHHATTFLCLKMLCTLKQYFDPHKDYFLDLGTGSGILGIACAKLGLKGIGVDIDSHAIQNAKYNITLNQINDFFTVQKGSIEDINSNFSLIIANILANPLIQMRENIKKHLCPNAHLILSGILIEQSPKVISCYEKVGLKLKNKLTHQEWIALHFQNE</sequence>
<reference evidence="6 7" key="1">
    <citation type="submission" date="2016-10" db="EMBL/GenBank/DDBJ databases">
        <authorList>
            <person name="de Groot N.N."/>
        </authorList>
    </citation>
    <scope>NUCLEOTIDE SEQUENCE [LARGE SCALE GENOMIC DNA]</scope>
    <source>
        <strain evidence="6 7">DSM 15269</strain>
    </source>
</reference>
<dbReference type="RefSeq" id="WP_159427672.1">
    <property type="nucleotide sequence ID" value="NZ_FNIN01000001.1"/>
</dbReference>
<keyword evidence="3 6" id="KW-0489">Methyltransferase</keyword>
<comment type="similarity">
    <text evidence="1">Belongs to the methyltransferase superfamily. PrmA family.</text>
</comment>
<evidence type="ECO:0000256" key="2">
    <source>
        <dbReference type="ARBA" id="ARBA00022490"/>
    </source>
</evidence>
<dbReference type="GO" id="GO:0032259">
    <property type="term" value="P:methylation"/>
    <property type="evidence" value="ECO:0007669"/>
    <property type="project" value="UniProtKB-KW"/>
</dbReference>
<keyword evidence="6" id="KW-0689">Ribosomal protein</keyword>
<dbReference type="PIRSF" id="PIRSF000401">
    <property type="entry name" value="RPL11_MTase"/>
    <property type="match status" value="1"/>
</dbReference>
<organism evidence="6 7">
    <name type="scientific">Desulfonauticus submarinus</name>
    <dbReference type="NCBI Taxonomy" id="206665"/>
    <lineage>
        <taxon>Bacteria</taxon>
        <taxon>Pseudomonadati</taxon>
        <taxon>Thermodesulfobacteriota</taxon>
        <taxon>Desulfovibrionia</taxon>
        <taxon>Desulfovibrionales</taxon>
        <taxon>Desulfonauticaceae</taxon>
        <taxon>Desulfonauticus</taxon>
    </lineage>
</organism>
<keyword evidence="6" id="KW-0687">Ribonucleoprotein</keyword>
<dbReference type="InterPro" id="IPR029063">
    <property type="entry name" value="SAM-dependent_MTases_sf"/>
</dbReference>
<dbReference type="InterPro" id="IPR004498">
    <property type="entry name" value="Ribosomal_PrmA_MeTrfase"/>
</dbReference>
<dbReference type="InterPro" id="IPR050078">
    <property type="entry name" value="Ribosomal_L11_MeTrfase_PrmA"/>
</dbReference>
<keyword evidence="4 6" id="KW-0808">Transferase</keyword>
<dbReference type="Gene3D" id="3.40.50.150">
    <property type="entry name" value="Vaccinia Virus protein VP39"/>
    <property type="match status" value="1"/>
</dbReference>
<evidence type="ECO:0000313" key="6">
    <source>
        <dbReference type="EMBL" id="SDN33310.1"/>
    </source>
</evidence>
<dbReference type="STRING" id="206665.SAMN04488516_101429"/>
<dbReference type="Proteomes" id="UP000199602">
    <property type="component" value="Unassembled WGS sequence"/>
</dbReference>
<proteinExistence type="inferred from homology"/>
<keyword evidence="7" id="KW-1185">Reference proteome</keyword>
<evidence type="ECO:0000256" key="5">
    <source>
        <dbReference type="ARBA" id="ARBA00022691"/>
    </source>
</evidence>
<evidence type="ECO:0000256" key="4">
    <source>
        <dbReference type="ARBA" id="ARBA00022679"/>
    </source>
</evidence>
<dbReference type="Pfam" id="PF06325">
    <property type="entry name" value="PrmA"/>
    <property type="match status" value="1"/>
</dbReference>
<dbReference type="OrthoDB" id="9785995at2"/>
<keyword evidence="2" id="KW-0963">Cytoplasm</keyword>
<keyword evidence="5" id="KW-0949">S-adenosyl-L-methionine</keyword>
<dbReference type="PANTHER" id="PTHR43648:SF1">
    <property type="entry name" value="ELECTRON TRANSFER FLAVOPROTEIN BETA SUBUNIT LYSINE METHYLTRANSFERASE"/>
    <property type="match status" value="1"/>
</dbReference>
<dbReference type="EMBL" id="FNIN01000001">
    <property type="protein sequence ID" value="SDN33310.1"/>
    <property type="molecule type" value="Genomic_DNA"/>
</dbReference>
<dbReference type="CDD" id="cd02440">
    <property type="entry name" value="AdoMet_MTases"/>
    <property type="match status" value="1"/>
</dbReference>
<dbReference type="GO" id="GO:0008276">
    <property type="term" value="F:protein methyltransferase activity"/>
    <property type="evidence" value="ECO:0007669"/>
    <property type="project" value="InterPro"/>
</dbReference>
<evidence type="ECO:0000256" key="3">
    <source>
        <dbReference type="ARBA" id="ARBA00022603"/>
    </source>
</evidence>
<dbReference type="AlphaFoldDB" id="A0A1H0AIE7"/>
<gene>
    <name evidence="6" type="ORF">SAMN04488516_101429</name>
</gene>
<protein>
    <submittedName>
        <fullName evidence="6">[LSU ribosomal protein L11P]-lysine N-methyltransferase</fullName>
    </submittedName>
</protein>
<evidence type="ECO:0000256" key="1">
    <source>
        <dbReference type="ARBA" id="ARBA00009741"/>
    </source>
</evidence>
<dbReference type="SUPFAM" id="SSF53335">
    <property type="entry name" value="S-adenosyl-L-methionine-dependent methyltransferases"/>
    <property type="match status" value="1"/>
</dbReference>
<evidence type="ECO:0000313" key="7">
    <source>
        <dbReference type="Proteomes" id="UP000199602"/>
    </source>
</evidence>
<dbReference type="PANTHER" id="PTHR43648">
    <property type="entry name" value="ELECTRON TRANSFER FLAVOPROTEIN BETA SUBUNIT LYSINE METHYLTRANSFERASE"/>
    <property type="match status" value="1"/>
</dbReference>